<name>A0ABS9KUG4_9BACT</name>
<dbReference type="RefSeq" id="WP_237874514.1">
    <property type="nucleotide sequence ID" value="NZ_JAKLTR010000011.1"/>
</dbReference>
<organism evidence="3 4">
    <name type="scientific">Terrimonas ginsenosidimutans</name>
    <dbReference type="NCBI Taxonomy" id="2908004"/>
    <lineage>
        <taxon>Bacteria</taxon>
        <taxon>Pseudomonadati</taxon>
        <taxon>Bacteroidota</taxon>
        <taxon>Chitinophagia</taxon>
        <taxon>Chitinophagales</taxon>
        <taxon>Chitinophagaceae</taxon>
        <taxon>Terrimonas</taxon>
    </lineage>
</organism>
<comment type="caution">
    <text evidence="3">The sequence shown here is derived from an EMBL/GenBank/DDBJ whole genome shotgun (WGS) entry which is preliminary data.</text>
</comment>
<protein>
    <submittedName>
        <fullName evidence="3">Cupin domain-containing protein</fullName>
    </submittedName>
</protein>
<evidence type="ECO:0000313" key="3">
    <source>
        <dbReference type="EMBL" id="MCG2615976.1"/>
    </source>
</evidence>
<feature type="chain" id="PRO_5046230690" evidence="1">
    <location>
        <begin position="21"/>
        <end position="183"/>
    </location>
</feature>
<dbReference type="InterPro" id="IPR053146">
    <property type="entry name" value="QDO-like"/>
</dbReference>
<evidence type="ECO:0000313" key="4">
    <source>
        <dbReference type="Proteomes" id="UP001165367"/>
    </source>
</evidence>
<proteinExistence type="predicted"/>
<dbReference type="InterPro" id="IPR014710">
    <property type="entry name" value="RmlC-like_jellyroll"/>
</dbReference>
<keyword evidence="4" id="KW-1185">Reference proteome</keyword>
<gene>
    <name evidence="3" type="ORF">LZZ85_16890</name>
</gene>
<dbReference type="Pfam" id="PF07883">
    <property type="entry name" value="Cupin_2"/>
    <property type="match status" value="1"/>
</dbReference>
<dbReference type="SUPFAM" id="SSF51182">
    <property type="entry name" value="RmlC-like cupins"/>
    <property type="match status" value="1"/>
</dbReference>
<feature type="signal peptide" evidence="1">
    <location>
        <begin position="1"/>
        <end position="20"/>
    </location>
</feature>
<dbReference type="EMBL" id="JAKLTR010000011">
    <property type="protein sequence ID" value="MCG2615976.1"/>
    <property type="molecule type" value="Genomic_DNA"/>
</dbReference>
<dbReference type="PANTHER" id="PTHR36440:SF1">
    <property type="entry name" value="PUTATIVE (AFU_ORTHOLOGUE AFUA_8G07350)-RELATED"/>
    <property type="match status" value="1"/>
</dbReference>
<accession>A0ABS9KUG4</accession>
<evidence type="ECO:0000259" key="2">
    <source>
        <dbReference type="Pfam" id="PF07883"/>
    </source>
</evidence>
<dbReference type="PANTHER" id="PTHR36440">
    <property type="entry name" value="PUTATIVE (AFU_ORTHOLOGUE AFUA_8G07350)-RELATED"/>
    <property type="match status" value="1"/>
</dbReference>
<keyword evidence="1" id="KW-0732">Signal</keyword>
<sequence length="183" mass="20239">MKRKKFLATALSALPMIALAKTGVTFSASVKKPFVIRSGEARYGKPMFYKGKHPNNIVISKKDTNGAFSVFAYAGLDKIGPSTHLHLAQDEIFFVTEGTYRFLAGEEIMELKAGDSIFLPRNVPHSWIQLTEKGQLIYAVHPAGTMEEFFIEMSEMKAPPTEAEAKKIHLKHGMKLIGPGLSL</sequence>
<dbReference type="InterPro" id="IPR011051">
    <property type="entry name" value="RmlC_Cupin_sf"/>
</dbReference>
<evidence type="ECO:0000256" key="1">
    <source>
        <dbReference type="SAM" id="SignalP"/>
    </source>
</evidence>
<reference evidence="3" key="1">
    <citation type="submission" date="2022-01" db="EMBL/GenBank/DDBJ databases">
        <authorList>
            <person name="Jo J.-H."/>
            <person name="Im W.-T."/>
        </authorList>
    </citation>
    <scope>NUCLEOTIDE SEQUENCE</scope>
    <source>
        <strain evidence="3">NA20</strain>
    </source>
</reference>
<dbReference type="Proteomes" id="UP001165367">
    <property type="component" value="Unassembled WGS sequence"/>
</dbReference>
<feature type="domain" description="Cupin type-2" evidence="2">
    <location>
        <begin position="82"/>
        <end position="133"/>
    </location>
</feature>
<dbReference type="Gene3D" id="2.60.120.10">
    <property type="entry name" value="Jelly Rolls"/>
    <property type="match status" value="1"/>
</dbReference>
<dbReference type="InterPro" id="IPR013096">
    <property type="entry name" value="Cupin_2"/>
</dbReference>